<reference evidence="2 3" key="1">
    <citation type="submission" date="2022-11" db="EMBL/GenBank/DDBJ databases">
        <title>Genome Sequencing of Nocardia sp. ON39_IFM12276 and assembly.</title>
        <authorList>
            <person name="Shimojima M."/>
            <person name="Toyokawa M."/>
            <person name="Uesaka K."/>
        </authorList>
    </citation>
    <scope>NUCLEOTIDE SEQUENCE [LARGE SCALE GENOMIC DNA]</scope>
    <source>
        <strain evidence="2 3">IFM 12276</strain>
    </source>
</reference>
<feature type="compositionally biased region" description="Polar residues" evidence="1">
    <location>
        <begin position="1"/>
        <end position="11"/>
    </location>
</feature>
<protein>
    <submittedName>
        <fullName evidence="2">Uncharacterized protein</fullName>
    </submittedName>
</protein>
<evidence type="ECO:0000313" key="2">
    <source>
        <dbReference type="EMBL" id="BDU01606.1"/>
    </source>
</evidence>
<gene>
    <name evidence="2" type="ORF">IFM12276_46340</name>
</gene>
<evidence type="ECO:0000313" key="3">
    <source>
        <dbReference type="Proteomes" id="UP001317870"/>
    </source>
</evidence>
<dbReference type="RefSeq" id="WP_281874742.1">
    <property type="nucleotide sequence ID" value="NZ_AP026978.1"/>
</dbReference>
<evidence type="ECO:0000256" key="1">
    <source>
        <dbReference type="SAM" id="MobiDB-lite"/>
    </source>
</evidence>
<dbReference type="Proteomes" id="UP001317870">
    <property type="component" value="Chromosome"/>
</dbReference>
<name>A0ABM8D2N2_9NOCA</name>
<keyword evidence="3" id="KW-1185">Reference proteome</keyword>
<dbReference type="EMBL" id="AP026978">
    <property type="protein sequence ID" value="BDU01606.1"/>
    <property type="molecule type" value="Genomic_DNA"/>
</dbReference>
<organism evidence="2 3">
    <name type="scientific">Nocardia sputorum</name>
    <dbReference type="NCBI Taxonomy" id="2984338"/>
    <lineage>
        <taxon>Bacteria</taxon>
        <taxon>Bacillati</taxon>
        <taxon>Actinomycetota</taxon>
        <taxon>Actinomycetes</taxon>
        <taxon>Mycobacteriales</taxon>
        <taxon>Nocardiaceae</taxon>
        <taxon>Nocardia</taxon>
    </lineage>
</organism>
<sequence length="51" mass="5468">MNAARTGSRSPNAIEPGSGSEGVLLDLTFGLLCMEVLHQLDFAFTDLEPVF</sequence>
<accession>A0ABM8D2N2</accession>
<feature type="region of interest" description="Disordered" evidence="1">
    <location>
        <begin position="1"/>
        <end position="20"/>
    </location>
</feature>
<proteinExistence type="predicted"/>